<dbReference type="Proteomes" id="UP000561045">
    <property type="component" value="Unassembled WGS sequence"/>
</dbReference>
<keyword evidence="15" id="KW-1185">Reference proteome</keyword>
<evidence type="ECO:0000256" key="5">
    <source>
        <dbReference type="ARBA" id="ARBA00022448"/>
    </source>
</evidence>
<dbReference type="CDD" id="cd16326">
    <property type="entry name" value="LolB"/>
    <property type="match status" value="1"/>
</dbReference>
<dbReference type="Gene3D" id="2.50.20.10">
    <property type="entry name" value="Lipoprotein localisation LolA/LolB/LppX"/>
    <property type="match status" value="1"/>
</dbReference>
<feature type="chain" id="PRO_5032552562" description="Outer-membrane lipoprotein LolB" evidence="13">
    <location>
        <begin position="27"/>
        <end position="188"/>
    </location>
</feature>
<dbReference type="InterPro" id="IPR004565">
    <property type="entry name" value="OM_lipoprot_LolB"/>
</dbReference>
<evidence type="ECO:0000256" key="1">
    <source>
        <dbReference type="ARBA" id="ARBA00004459"/>
    </source>
</evidence>
<evidence type="ECO:0000313" key="15">
    <source>
        <dbReference type="Proteomes" id="UP000561045"/>
    </source>
</evidence>
<dbReference type="GO" id="GO:0015031">
    <property type="term" value="P:protein transport"/>
    <property type="evidence" value="ECO:0007669"/>
    <property type="project" value="UniProtKB-KW"/>
</dbReference>
<evidence type="ECO:0000256" key="7">
    <source>
        <dbReference type="ARBA" id="ARBA00022927"/>
    </source>
</evidence>
<sequence length="188" mass="20123">MSRLSRFCCALSALFLAACATAPTQAPTLRAGDFAMTGRVLIRQSDRADVLRINWAHLGPADTVRLETSLGQTVAEISLTPQRAHVRLGDGREFEAADDASLAREVVGVPVPLRRFAGWLRAEPGAGATGVLYDDAGRVSAMGEAGWQLNYSGYGALEAVPGPSLIEARKEDVVVRVKIETWSRGSDE</sequence>
<evidence type="ECO:0000256" key="6">
    <source>
        <dbReference type="ARBA" id="ARBA00022729"/>
    </source>
</evidence>
<keyword evidence="9" id="KW-0564">Palmitate</keyword>
<dbReference type="EMBL" id="JACIET010000001">
    <property type="protein sequence ID" value="MBB4012998.1"/>
    <property type="molecule type" value="Genomic_DNA"/>
</dbReference>
<keyword evidence="11" id="KW-0998">Cell outer membrane</keyword>
<comment type="caution">
    <text evidence="14">The sequence shown here is derived from an EMBL/GenBank/DDBJ whole genome shotgun (WGS) entry which is preliminary data.</text>
</comment>
<dbReference type="InterPro" id="IPR029046">
    <property type="entry name" value="LolA/LolB/LppX"/>
</dbReference>
<dbReference type="SUPFAM" id="SSF89392">
    <property type="entry name" value="Prokaryotic lipoproteins and lipoprotein localization factors"/>
    <property type="match status" value="1"/>
</dbReference>
<evidence type="ECO:0000256" key="10">
    <source>
        <dbReference type="ARBA" id="ARBA00023186"/>
    </source>
</evidence>
<gene>
    <name evidence="14" type="ORF">GGR36_002306</name>
</gene>
<evidence type="ECO:0000256" key="12">
    <source>
        <dbReference type="ARBA" id="ARBA00023288"/>
    </source>
</evidence>
<organism evidence="14 15">
    <name type="scientific">Niveibacterium umoris</name>
    <dbReference type="NCBI Taxonomy" id="1193620"/>
    <lineage>
        <taxon>Bacteria</taxon>
        <taxon>Pseudomonadati</taxon>
        <taxon>Pseudomonadota</taxon>
        <taxon>Betaproteobacteria</taxon>
        <taxon>Rhodocyclales</taxon>
        <taxon>Rhodocyclaceae</taxon>
        <taxon>Niveibacterium</taxon>
    </lineage>
</organism>
<keyword evidence="12 14" id="KW-0449">Lipoprotein</keyword>
<accession>A0A840BN73</accession>
<dbReference type="AlphaFoldDB" id="A0A840BN73"/>
<keyword evidence="6 13" id="KW-0732">Signal</keyword>
<comment type="similarity">
    <text evidence="2">Belongs to the LolB family.</text>
</comment>
<evidence type="ECO:0000256" key="3">
    <source>
        <dbReference type="ARBA" id="ARBA00011245"/>
    </source>
</evidence>
<reference evidence="14 15" key="1">
    <citation type="submission" date="2020-08" db="EMBL/GenBank/DDBJ databases">
        <title>Genomic Encyclopedia of Type Strains, Phase IV (KMG-IV): sequencing the most valuable type-strain genomes for metagenomic binning, comparative biology and taxonomic classification.</title>
        <authorList>
            <person name="Goeker M."/>
        </authorList>
    </citation>
    <scope>NUCLEOTIDE SEQUENCE [LARGE SCALE GENOMIC DNA]</scope>
    <source>
        <strain evidence="14 15">DSM 106739</strain>
    </source>
</reference>
<evidence type="ECO:0000256" key="13">
    <source>
        <dbReference type="SAM" id="SignalP"/>
    </source>
</evidence>
<keyword evidence="8" id="KW-0472">Membrane</keyword>
<proteinExistence type="inferred from homology"/>
<evidence type="ECO:0000256" key="11">
    <source>
        <dbReference type="ARBA" id="ARBA00023237"/>
    </source>
</evidence>
<comment type="subunit">
    <text evidence="3">Monomer.</text>
</comment>
<evidence type="ECO:0000313" key="14">
    <source>
        <dbReference type="EMBL" id="MBB4012998.1"/>
    </source>
</evidence>
<feature type="signal peptide" evidence="13">
    <location>
        <begin position="1"/>
        <end position="26"/>
    </location>
</feature>
<keyword evidence="7" id="KW-0653">Protein transport</keyword>
<dbReference type="RefSeq" id="WP_183634759.1">
    <property type="nucleotide sequence ID" value="NZ_BAABLE010000011.1"/>
</dbReference>
<name>A0A840BN73_9RHOO</name>
<protein>
    <recommendedName>
        <fullName evidence="4">Outer-membrane lipoprotein LolB</fullName>
    </recommendedName>
</protein>
<evidence type="ECO:0000256" key="9">
    <source>
        <dbReference type="ARBA" id="ARBA00023139"/>
    </source>
</evidence>
<keyword evidence="5" id="KW-0813">Transport</keyword>
<dbReference type="GO" id="GO:0009279">
    <property type="term" value="C:cell outer membrane"/>
    <property type="evidence" value="ECO:0007669"/>
    <property type="project" value="UniProtKB-SubCell"/>
</dbReference>
<evidence type="ECO:0000256" key="8">
    <source>
        <dbReference type="ARBA" id="ARBA00023136"/>
    </source>
</evidence>
<dbReference type="Pfam" id="PF03550">
    <property type="entry name" value="LolB"/>
    <property type="match status" value="1"/>
</dbReference>
<keyword evidence="10" id="KW-0143">Chaperone</keyword>
<evidence type="ECO:0000256" key="2">
    <source>
        <dbReference type="ARBA" id="ARBA00009696"/>
    </source>
</evidence>
<dbReference type="PROSITE" id="PS51257">
    <property type="entry name" value="PROKAR_LIPOPROTEIN"/>
    <property type="match status" value="1"/>
</dbReference>
<evidence type="ECO:0000256" key="4">
    <source>
        <dbReference type="ARBA" id="ARBA00016202"/>
    </source>
</evidence>
<comment type="subcellular location">
    <subcellularLocation>
        <location evidence="1">Cell outer membrane</location>
        <topology evidence="1">Lipid-anchor</topology>
    </subcellularLocation>
</comment>